<dbReference type="Proteomes" id="UP000230869">
    <property type="component" value="Unassembled WGS sequence"/>
</dbReference>
<comment type="caution">
    <text evidence="3">The sequence shown here is derived from an EMBL/GenBank/DDBJ whole genome shotgun (WGS) entry which is preliminary data.</text>
</comment>
<keyword evidence="2" id="KW-0732">Signal</keyword>
<feature type="region of interest" description="Disordered" evidence="1">
    <location>
        <begin position="91"/>
        <end position="133"/>
    </location>
</feature>
<evidence type="ECO:0000313" key="3">
    <source>
        <dbReference type="EMBL" id="PIR13912.1"/>
    </source>
</evidence>
<protein>
    <submittedName>
        <fullName evidence="3">Uncharacterized protein</fullName>
    </submittedName>
</protein>
<evidence type="ECO:0000256" key="2">
    <source>
        <dbReference type="SAM" id="SignalP"/>
    </source>
</evidence>
<dbReference type="PROSITE" id="PS51257">
    <property type="entry name" value="PROKAR_LIPOPROTEIN"/>
    <property type="match status" value="1"/>
</dbReference>
<reference evidence="3 4" key="1">
    <citation type="submission" date="2017-09" db="EMBL/GenBank/DDBJ databases">
        <title>Depth-based differentiation of microbial function through sediment-hosted aquifers and enrichment of novel symbionts in the deep terrestrial subsurface.</title>
        <authorList>
            <person name="Probst A.J."/>
            <person name="Ladd B."/>
            <person name="Jarett J.K."/>
            <person name="Geller-Mcgrath D.E."/>
            <person name="Sieber C.M."/>
            <person name="Emerson J.B."/>
            <person name="Anantharaman K."/>
            <person name="Thomas B.C."/>
            <person name="Malmstrom R."/>
            <person name="Stieglmeier M."/>
            <person name="Klingl A."/>
            <person name="Woyke T."/>
            <person name="Ryan C.M."/>
            <person name="Banfield J.F."/>
        </authorList>
    </citation>
    <scope>NUCLEOTIDE SEQUENCE [LARGE SCALE GENOMIC DNA]</scope>
    <source>
        <strain evidence="3">CG11_big_fil_rev_8_21_14_0_20_39_10</strain>
    </source>
</reference>
<evidence type="ECO:0000313" key="4">
    <source>
        <dbReference type="Proteomes" id="UP000230869"/>
    </source>
</evidence>
<accession>A0A2M6K9X0</accession>
<gene>
    <name evidence="3" type="ORF">COV49_00665</name>
</gene>
<organism evidence="3 4">
    <name type="scientific">Candidatus Falkowbacteria bacterium CG11_big_fil_rev_8_21_14_0_20_39_10</name>
    <dbReference type="NCBI Taxonomy" id="1974570"/>
    <lineage>
        <taxon>Bacteria</taxon>
        <taxon>Candidatus Falkowiibacteriota</taxon>
    </lineage>
</organism>
<feature type="signal peptide" evidence="2">
    <location>
        <begin position="1"/>
        <end position="23"/>
    </location>
</feature>
<dbReference type="EMBL" id="PCWW01000011">
    <property type="protein sequence ID" value="PIR13912.1"/>
    <property type="molecule type" value="Genomic_DNA"/>
</dbReference>
<feature type="chain" id="PRO_5014844147" evidence="2">
    <location>
        <begin position="24"/>
        <end position="324"/>
    </location>
</feature>
<name>A0A2M6K9X0_9BACT</name>
<sequence length="324" mass="35830">MPKKLITILIFVAACLIFPGAKAEENLAEKLSGLILLQVETHGEAWYLNPADQKRYFLGRPADAFSLMRNLGIGIINNDLTKIPIGAIESSPDSDADGLPDNMEAALETDPDNPDSDNDGYSDQTEVENSYNPLGNGKINIDLNFTSQHLGKIFLQTQKNGQAWYLNPADQKRYFLGRPEDAFAIMRNLSLGITDQNLESINIGEPESSPDDGQACANCSQINRQDAQAVFEAAASAIRQGKTTEAVTYFTLEMQKAIEYTMDFLDSEGRFILGNIMSGANLSDSTETKKTFSTKVYFFMGGYEVPVNFYVEKQADNNWLLTNL</sequence>
<dbReference type="AlphaFoldDB" id="A0A2M6K9X0"/>
<proteinExistence type="predicted"/>
<evidence type="ECO:0000256" key="1">
    <source>
        <dbReference type="SAM" id="MobiDB-lite"/>
    </source>
</evidence>
<feature type="compositionally biased region" description="Acidic residues" evidence="1">
    <location>
        <begin position="107"/>
        <end position="120"/>
    </location>
</feature>
<feature type="compositionally biased region" description="Polar residues" evidence="1">
    <location>
        <begin position="121"/>
        <end position="133"/>
    </location>
</feature>